<evidence type="ECO:0000259" key="7">
    <source>
        <dbReference type="Pfam" id="PF06664"/>
    </source>
</evidence>
<feature type="region of interest" description="Disordered" evidence="5">
    <location>
        <begin position="103"/>
        <end position="131"/>
    </location>
</feature>
<evidence type="ECO:0000256" key="2">
    <source>
        <dbReference type="ARBA" id="ARBA00022692"/>
    </source>
</evidence>
<dbReference type="AlphaFoldDB" id="A0A7M5V253"/>
<evidence type="ECO:0000256" key="6">
    <source>
        <dbReference type="SAM" id="Phobius"/>
    </source>
</evidence>
<dbReference type="OrthoDB" id="5804250at2759"/>
<dbReference type="Proteomes" id="UP000594262">
    <property type="component" value="Unplaced"/>
</dbReference>
<keyword evidence="4 6" id="KW-0472">Membrane</keyword>
<evidence type="ECO:0000256" key="3">
    <source>
        <dbReference type="ARBA" id="ARBA00022989"/>
    </source>
</evidence>
<name>A0A7M5V253_9CNID</name>
<dbReference type="PANTHER" id="PTHR13449:SF2">
    <property type="entry name" value="PROTEIN WNTLESS HOMOLOG"/>
    <property type="match status" value="1"/>
</dbReference>
<dbReference type="InterPro" id="IPR047843">
    <property type="entry name" value="WLS-like_TM"/>
</dbReference>
<dbReference type="GO" id="GO:0017147">
    <property type="term" value="F:Wnt-protein binding"/>
    <property type="evidence" value="ECO:0007669"/>
    <property type="project" value="InterPro"/>
</dbReference>
<proteinExistence type="predicted"/>
<dbReference type="GO" id="GO:0031090">
    <property type="term" value="C:organelle membrane"/>
    <property type="evidence" value="ECO:0007669"/>
    <property type="project" value="TreeGrafter"/>
</dbReference>
<dbReference type="GO" id="GO:0061355">
    <property type="term" value="P:Wnt protein secretion"/>
    <property type="evidence" value="ECO:0007669"/>
    <property type="project" value="TreeGrafter"/>
</dbReference>
<evidence type="ECO:0000313" key="8">
    <source>
        <dbReference type="EnsemblMetazoa" id="CLYHEMP002260.2"/>
    </source>
</evidence>
<evidence type="ECO:0000256" key="4">
    <source>
        <dbReference type="ARBA" id="ARBA00023136"/>
    </source>
</evidence>
<keyword evidence="2 6" id="KW-0812">Transmembrane</keyword>
<evidence type="ECO:0000256" key="5">
    <source>
        <dbReference type="SAM" id="MobiDB-lite"/>
    </source>
</evidence>
<evidence type="ECO:0000256" key="1">
    <source>
        <dbReference type="ARBA" id="ARBA00004141"/>
    </source>
</evidence>
<protein>
    <recommendedName>
        <fullName evidence="7">Wntless-like transmembrane domain-containing protein</fullName>
    </recommendedName>
</protein>
<sequence>MRLLYFVAMQTKGRRLSFEICRFRVLLYLSLSTVFITFICFFVEQSTDTWKFQDNFMSAIQFGKFGIWGTYVFAVLILYSPDGKSNTSGNAVYYKRSEHLLSAGSTSDAQHEHDDEGEGDEIVSLPHPKKI</sequence>
<accession>A0A7M5V253</accession>
<dbReference type="GO" id="GO:0006886">
    <property type="term" value="P:intracellular protein transport"/>
    <property type="evidence" value="ECO:0007669"/>
    <property type="project" value="TreeGrafter"/>
</dbReference>
<keyword evidence="9" id="KW-1185">Reference proteome</keyword>
<feature type="transmembrane region" description="Helical" evidence="6">
    <location>
        <begin position="21"/>
        <end position="44"/>
    </location>
</feature>
<feature type="domain" description="Wntless-like transmembrane" evidence="7">
    <location>
        <begin position="7"/>
        <end position="81"/>
    </location>
</feature>
<dbReference type="InterPro" id="IPR009551">
    <property type="entry name" value="Wntless"/>
</dbReference>
<dbReference type="PANTHER" id="PTHR13449">
    <property type="entry name" value="INTEGRAL MEMBRANE PROTEIN GPR177"/>
    <property type="match status" value="1"/>
</dbReference>
<feature type="transmembrane region" description="Helical" evidence="6">
    <location>
        <begin position="56"/>
        <end position="79"/>
    </location>
</feature>
<reference evidence="8" key="1">
    <citation type="submission" date="2021-01" db="UniProtKB">
        <authorList>
            <consortium name="EnsemblMetazoa"/>
        </authorList>
    </citation>
    <scope>IDENTIFICATION</scope>
</reference>
<comment type="subcellular location">
    <subcellularLocation>
        <location evidence="1">Membrane</location>
        <topology evidence="1">Multi-pass membrane protein</topology>
    </subcellularLocation>
</comment>
<dbReference type="GO" id="GO:0012505">
    <property type="term" value="C:endomembrane system"/>
    <property type="evidence" value="ECO:0007669"/>
    <property type="project" value="TreeGrafter"/>
</dbReference>
<evidence type="ECO:0000313" key="9">
    <source>
        <dbReference type="Proteomes" id="UP000594262"/>
    </source>
</evidence>
<dbReference type="EnsemblMetazoa" id="CLYHEMT002260.2">
    <property type="protein sequence ID" value="CLYHEMP002260.2"/>
    <property type="gene ID" value="CLYHEMG002260"/>
</dbReference>
<keyword evidence="3 6" id="KW-1133">Transmembrane helix</keyword>
<dbReference type="GO" id="GO:0016055">
    <property type="term" value="P:Wnt signaling pathway"/>
    <property type="evidence" value="ECO:0007669"/>
    <property type="project" value="InterPro"/>
</dbReference>
<dbReference type="Pfam" id="PF06664">
    <property type="entry name" value="WLS-like_TM"/>
    <property type="match status" value="1"/>
</dbReference>
<organism evidence="8 9">
    <name type="scientific">Clytia hemisphaerica</name>
    <dbReference type="NCBI Taxonomy" id="252671"/>
    <lineage>
        <taxon>Eukaryota</taxon>
        <taxon>Metazoa</taxon>
        <taxon>Cnidaria</taxon>
        <taxon>Hydrozoa</taxon>
        <taxon>Hydroidolina</taxon>
        <taxon>Leptothecata</taxon>
        <taxon>Obeliida</taxon>
        <taxon>Clytiidae</taxon>
        <taxon>Clytia</taxon>
    </lineage>
</organism>